<keyword evidence="1" id="KW-0472">Membrane</keyword>
<evidence type="ECO:0000256" key="1">
    <source>
        <dbReference type="SAM" id="Phobius"/>
    </source>
</evidence>
<reference evidence="2" key="1">
    <citation type="submission" date="2014-11" db="EMBL/GenBank/DDBJ databases">
        <authorList>
            <person name="Amaro Gonzalez C."/>
        </authorList>
    </citation>
    <scope>NUCLEOTIDE SEQUENCE</scope>
</reference>
<protein>
    <submittedName>
        <fullName evidence="2">Uncharacterized protein</fullName>
    </submittedName>
</protein>
<dbReference type="EMBL" id="GBXM01022611">
    <property type="protein sequence ID" value="JAH85966.1"/>
    <property type="molecule type" value="Transcribed_RNA"/>
</dbReference>
<keyword evidence="1" id="KW-0812">Transmembrane</keyword>
<dbReference type="AlphaFoldDB" id="A0A0E9W6N2"/>
<reference evidence="2" key="2">
    <citation type="journal article" date="2015" name="Fish Shellfish Immunol.">
        <title>Early steps in the European eel (Anguilla anguilla)-Vibrio vulnificus interaction in the gills: Role of the RtxA13 toxin.</title>
        <authorList>
            <person name="Callol A."/>
            <person name="Pajuelo D."/>
            <person name="Ebbesson L."/>
            <person name="Teles M."/>
            <person name="MacKenzie S."/>
            <person name="Amaro C."/>
        </authorList>
    </citation>
    <scope>NUCLEOTIDE SEQUENCE</scope>
</reference>
<sequence>MCQPETLERSSLLSPWRGSGQFLVRGPVGRSIAVLKERQSVKCVFVFICTFWPPGLSLLLGLLNPSFTRHKISYTCVGSSFLTVRTSPALSQV</sequence>
<name>A0A0E9W6N2_ANGAN</name>
<keyword evidence="1" id="KW-1133">Transmembrane helix</keyword>
<feature type="transmembrane region" description="Helical" evidence="1">
    <location>
        <begin position="44"/>
        <end position="63"/>
    </location>
</feature>
<organism evidence="2">
    <name type="scientific">Anguilla anguilla</name>
    <name type="common">European freshwater eel</name>
    <name type="synonym">Muraena anguilla</name>
    <dbReference type="NCBI Taxonomy" id="7936"/>
    <lineage>
        <taxon>Eukaryota</taxon>
        <taxon>Metazoa</taxon>
        <taxon>Chordata</taxon>
        <taxon>Craniata</taxon>
        <taxon>Vertebrata</taxon>
        <taxon>Euteleostomi</taxon>
        <taxon>Actinopterygii</taxon>
        <taxon>Neopterygii</taxon>
        <taxon>Teleostei</taxon>
        <taxon>Anguilliformes</taxon>
        <taxon>Anguillidae</taxon>
        <taxon>Anguilla</taxon>
    </lineage>
</organism>
<proteinExistence type="predicted"/>
<evidence type="ECO:0000313" key="2">
    <source>
        <dbReference type="EMBL" id="JAH85966.1"/>
    </source>
</evidence>
<accession>A0A0E9W6N2</accession>